<comment type="caution">
    <text evidence="2">The sequence shown here is derived from an EMBL/GenBank/DDBJ whole genome shotgun (WGS) entry which is preliminary data.</text>
</comment>
<dbReference type="OrthoDB" id="3158924at2759"/>
<evidence type="ECO:0000313" key="3">
    <source>
        <dbReference type="Proteomes" id="UP000765509"/>
    </source>
</evidence>
<dbReference type="Pfam" id="PF24626">
    <property type="entry name" value="SH3_Tf2-1"/>
    <property type="match status" value="1"/>
</dbReference>
<dbReference type="AlphaFoldDB" id="A0A9Q3CHA7"/>
<name>A0A9Q3CHA7_9BASI</name>
<proteinExistence type="predicted"/>
<feature type="domain" description="Tf2-1-like SH3-like" evidence="1">
    <location>
        <begin position="141"/>
        <end position="202"/>
    </location>
</feature>
<evidence type="ECO:0000313" key="2">
    <source>
        <dbReference type="EMBL" id="MBW0482646.1"/>
    </source>
</evidence>
<gene>
    <name evidence="2" type="ORF">O181_022361</name>
</gene>
<protein>
    <recommendedName>
        <fullName evidence="1">Tf2-1-like SH3-like domain-containing protein</fullName>
    </recommendedName>
</protein>
<keyword evidence="3" id="KW-1185">Reference proteome</keyword>
<sequence>MDWVTGLPAGGDESYNAFLVIVDRFSKTPIFLPCQKDDTFMHTALLIWNRVVLLHAVELEYRTSIHSSTNKTPSFLERQWNSRLPQYSLRKELVELQPTAASFKGMLEEASNHAVRCMEDSFSYSKDKWKKSNGTPNLGVGDLVLLSTTNFNNIKGCKKLKDSFAGPFDIKAHNGENGIEVELFQELSNRHPTFPVSLIMSYKQGHHWDSRKIPQKNAFSSLFFVMKSFK</sequence>
<organism evidence="2 3">
    <name type="scientific">Austropuccinia psidii MF-1</name>
    <dbReference type="NCBI Taxonomy" id="1389203"/>
    <lineage>
        <taxon>Eukaryota</taxon>
        <taxon>Fungi</taxon>
        <taxon>Dikarya</taxon>
        <taxon>Basidiomycota</taxon>
        <taxon>Pucciniomycotina</taxon>
        <taxon>Pucciniomycetes</taxon>
        <taxon>Pucciniales</taxon>
        <taxon>Sphaerophragmiaceae</taxon>
        <taxon>Austropuccinia</taxon>
    </lineage>
</organism>
<dbReference type="InterPro" id="IPR056924">
    <property type="entry name" value="SH3_Tf2-1"/>
</dbReference>
<evidence type="ECO:0000259" key="1">
    <source>
        <dbReference type="Pfam" id="PF24626"/>
    </source>
</evidence>
<accession>A0A9Q3CHA7</accession>
<reference evidence="2" key="1">
    <citation type="submission" date="2021-03" db="EMBL/GenBank/DDBJ databases">
        <title>Draft genome sequence of rust myrtle Austropuccinia psidii MF-1, a brazilian biotype.</title>
        <authorList>
            <person name="Quecine M.C."/>
            <person name="Pachon D.M.R."/>
            <person name="Bonatelli M.L."/>
            <person name="Correr F.H."/>
            <person name="Franceschini L.M."/>
            <person name="Leite T.F."/>
            <person name="Margarido G.R.A."/>
            <person name="Almeida C.A."/>
            <person name="Ferrarezi J.A."/>
            <person name="Labate C.A."/>
        </authorList>
    </citation>
    <scope>NUCLEOTIDE SEQUENCE</scope>
    <source>
        <strain evidence="2">MF-1</strain>
    </source>
</reference>
<dbReference type="Proteomes" id="UP000765509">
    <property type="component" value="Unassembled WGS sequence"/>
</dbReference>
<dbReference type="EMBL" id="AVOT02006876">
    <property type="protein sequence ID" value="MBW0482646.1"/>
    <property type="molecule type" value="Genomic_DNA"/>
</dbReference>